<feature type="compositionally biased region" description="Acidic residues" evidence="7">
    <location>
        <begin position="518"/>
        <end position="530"/>
    </location>
</feature>
<comment type="subcellular location">
    <subcellularLocation>
        <location evidence="1">Golgi apparatus</location>
        <location evidence="1">trans-Golgi network</location>
    </subcellularLocation>
</comment>
<name>A0A9P6VY84_RHOMI</name>
<proteinExistence type="inferred from homology"/>
<keyword evidence="5" id="KW-0333">Golgi apparatus</keyword>
<feature type="compositionally biased region" description="Polar residues" evidence="7">
    <location>
        <begin position="1197"/>
        <end position="1212"/>
    </location>
</feature>
<dbReference type="PANTHER" id="PTHR12965:SF0">
    <property type="entry name" value="VACUOLAR PROTEIN SORTING-ASSOCIATED PROTEIN 54"/>
    <property type="match status" value="1"/>
</dbReference>
<feature type="compositionally biased region" description="Low complexity" evidence="7">
    <location>
        <begin position="1619"/>
        <end position="1636"/>
    </location>
</feature>
<keyword evidence="10" id="KW-1185">Reference proteome</keyword>
<dbReference type="EMBL" id="PUHQ01000083">
    <property type="protein sequence ID" value="KAG0657290.1"/>
    <property type="molecule type" value="Genomic_DNA"/>
</dbReference>
<evidence type="ECO:0000256" key="7">
    <source>
        <dbReference type="SAM" id="MobiDB-lite"/>
    </source>
</evidence>
<feature type="region of interest" description="Disordered" evidence="7">
    <location>
        <begin position="1"/>
        <end position="46"/>
    </location>
</feature>
<accession>A0A9P6VY84</accession>
<feature type="region of interest" description="Disordered" evidence="7">
    <location>
        <begin position="669"/>
        <end position="725"/>
    </location>
</feature>
<comment type="similarity">
    <text evidence="2">Belongs to the VPS54 family.</text>
</comment>
<feature type="compositionally biased region" description="Polar residues" evidence="7">
    <location>
        <begin position="1786"/>
        <end position="1796"/>
    </location>
</feature>
<dbReference type="GO" id="GO:0006896">
    <property type="term" value="P:Golgi to vacuole transport"/>
    <property type="evidence" value="ECO:0007669"/>
    <property type="project" value="TreeGrafter"/>
</dbReference>
<feature type="region of interest" description="Disordered" evidence="7">
    <location>
        <begin position="161"/>
        <end position="184"/>
    </location>
</feature>
<feature type="compositionally biased region" description="Basic and acidic residues" evidence="7">
    <location>
        <begin position="1321"/>
        <end position="1330"/>
    </location>
</feature>
<feature type="compositionally biased region" description="Polar residues" evidence="7">
    <location>
        <begin position="1381"/>
        <end position="1399"/>
    </location>
</feature>
<organism evidence="9 10">
    <name type="scientific">Rhodotorula mucilaginosa</name>
    <name type="common">Yeast</name>
    <name type="synonym">Rhodotorula rubra</name>
    <dbReference type="NCBI Taxonomy" id="5537"/>
    <lineage>
        <taxon>Eukaryota</taxon>
        <taxon>Fungi</taxon>
        <taxon>Dikarya</taxon>
        <taxon>Basidiomycota</taxon>
        <taxon>Pucciniomycotina</taxon>
        <taxon>Microbotryomycetes</taxon>
        <taxon>Sporidiobolales</taxon>
        <taxon>Sporidiobolaceae</taxon>
        <taxon>Rhodotorula</taxon>
    </lineage>
</organism>
<evidence type="ECO:0000256" key="4">
    <source>
        <dbReference type="ARBA" id="ARBA00022927"/>
    </source>
</evidence>
<dbReference type="GO" id="GO:0019905">
    <property type="term" value="F:syntaxin binding"/>
    <property type="evidence" value="ECO:0007669"/>
    <property type="project" value="TreeGrafter"/>
</dbReference>
<feature type="domain" description="Vacuolar protein sorting-associated protein 54 C-terminal" evidence="8">
    <location>
        <begin position="898"/>
        <end position="1029"/>
    </location>
</feature>
<dbReference type="GO" id="GO:0005829">
    <property type="term" value="C:cytosol"/>
    <property type="evidence" value="ECO:0007669"/>
    <property type="project" value="GOC"/>
</dbReference>
<feature type="compositionally biased region" description="Low complexity" evidence="7">
    <location>
        <begin position="414"/>
        <end position="425"/>
    </location>
</feature>
<feature type="region of interest" description="Disordered" evidence="7">
    <location>
        <begin position="490"/>
        <end position="537"/>
    </location>
</feature>
<dbReference type="InterPro" id="IPR012501">
    <property type="entry name" value="Vps54_C"/>
</dbReference>
<feature type="compositionally biased region" description="Low complexity" evidence="7">
    <location>
        <begin position="701"/>
        <end position="719"/>
    </location>
</feature>
<gene>
    <name evidence="9" type="ORF">C6P46_006574</name>
</gene>
<dbReference type="PANTHER" id="PTHR12965">
    <property type="entry name" value="VACUOLAR PROTEIN SORTING 54"/>
    <property type="match status" value="1"/>
</dbReference>
<dbReference type="GO" id="GO:0015031">
    <property type="term" value="P:protein transport"/>
    <property type="evidence" value="ECO:0007669"/>
    <property type="project" value="UniProtKB-KW"/>
</dbReference>
<dbReference type="InterPro" id="IPR039745">
    <property type="entry name" value="Vps54"/>
</dbReference>
<feature type="compositionally biased region" description="Basic and acidic residues" evidence="7">
    <location>
        <begin position="1487"/>
        <end position="1501"/>
    </location>
</feature>
<evidence type="ECO:0000256" key="3">
    <source>
        <dbReference type="ARBA" id="ARBA00022448"/>
    </source>
</evidence>
<evidence type="ECO:0000313" key="10">
    <source>
        <dbReference type="Proteomes" id="UP000777482"/>
    </source>
</evidence>
<evidence type="ECO:0000313" key="9">
    <source>
        <dbReference type="EMBL" id="KAG0657290.1"/>
    </source>
</evidence>
<feature type="region of interest" description="Disordered" evidence="7">
    <location>
        <begin position="395"/>
        <end position="436"/>
    </location>
</feature>
<evidence type="ECO:0000259" key="8">
    <source>
        <dbReference type="Pfam" id="PF07928"/>
    </source>
</evidence>
<dbReference type="GO" id="GO:0042147">
    <property type="term" value="P:retrograde transport, endosome to Golgi"/>
    <property type="evidence" value="ECO:0007669"/>
    <property type="project" value="InterPro"/>
</dbReference>
<dbReference type="OrthoDB" id="10259024at2759"/>
<feature type="compositionally biased region" description="Polar residues" evidence="7">
    <location>
        <begin position="1591"/>
        <end position="1602"/>
    </location>
</feature>
<evidence type="ECO:0000256" key="2">
    <source>
        <dbReference type="ARBA" id="ARBA00009150"/>
    </source>
</evidence>
<feature type="compositionally biased region" description="Low complexity" evidence="7">
    <location>
        <begin position="855"/>
        <end position="870"/>
    </location>
</feature>
<feature type="compositionally biased region" description="Low complexity" evidence="7">
    <location>
        <begin position="1656"/>
        <end position="1666"/>
    </location>
</feature>
<reference evidence="9 10" key="1">
    <citation type="submission" date="2020-11" db="EMBL/GenBank/DDBJ databases">
        <title>Kefir isolates.</title>
        <authorList>
            <person name="Marcisauskas S."/>
            <person name="Kim Y."/>
            <person name="Blasche S."/>
        </authorList>
    </citation>
    <scope>NUCLEOTIDE SEQUENCE [LARGE SCALE GENOMIC DNA]</scope>
    <source>
        <strain evidence="9 10">KR</strain>
    </source>
</reference>
<evidence type="ECO:0000256" key="1">
    <source>
        <dbReference type="ARBA" id="ARBA00004601"/>
    </source>
</evidence>
<evidence type="ECO:0000256" key="6">
    <source>
        <dbReference type="ARBA" id="ARBA00023054"/>
    </source>
</evidence>
<feature type="region of interest" description="Disordered" evidence="7">
    <location>
        <begin position="854"/>
        <end position="888"/>
    </location>
</feature>
<feature type="compositionally biased region" description="Low complexity" evidence="7">
    <location>
        <begin position="1412"/>
        <end position="1425"/>
    </location>
</feature>
<comment type="caution">
    <text evidence="9">The sequence shown here is derived from an EMBL/GenBank/DDBJ whole genome shotgun (WGS) entry which is preliminary data.</text>
</comment>
<feature type="compositionally biased region" description="Low complexity" evidence="7">
    <location>
        <begin position="1289"/>
        <end position="1305"/>
    </location>
</feature>
<feature type="compositionally biased region" description="Polar residues" evidence="7">
    <location>
        <begin position="31"/>
        <end position="41"/>
    </location>
</feature>
<feature type="region of interest" description="Disordered" evidence="7">
    <location>
        <begin position="103"/>
        <end position="124"/>
    </location>
</feature>
<keyword evidence="3" id="KW-0813">Transport</keyword>
<feature type="region of interest" description="Disordered" evidence="7">
    <location>
        <begin position="1126"/>
        <end position="1809"/>
    </location>
</feature>
<feature type="compositionally biased region" description="Low complexity" evidence="7">
    <location>
        <begin position="1722"/>
        <end position="1731"/>
    </location>
</feature>
<protein>
    <recommendedName>
        <fullName evidence="8">Vacuolar protein sorting-associated protein 54 C-terminal domain-containing protein</fullName>
    </recommendedName>
</protein>
<feature type="compositionally biased region" description="Basic and acidic residues" evidence="7">
    <location>
        <begin position="1274"/>
        <end position="1284"/>
    </location>
</feature>
<keyword evidence="4" id="KW-0653">Protein transport</keyword>
<dbReference type="Gene3D" id="6.10.250.860">
    <property type="match status" value="1"/>
</dbReference>
<feature type="compositionally biased region" description="Polar residues" evidence="7">
    <location>
        <begin position="1748"/>
        <end position="1759"/>
    </location>
</feature>
<keyword evidence="6" id="KW-0175">Coiled coil</keyword>
<feature type="compositionally biased region" description="Low complexity" evidence="7">
    <location>
        <begin position="1760"/>
        <end position="1783"/>
    </location>
</feature>
<dbReference type="GO" id="GO:0000938">
    <property type="term" value="C:GARP complex"/>
    <property type="evidence" value="ECO:0007669"/>
    <property type="project" value="InterPro"/>
</dbReference>
<sequence>MALPRDMASGSTANASRLSLASDAPSRDSTDYSAANTTRNGITVPPELLQKSAAAQARYPIHAVLADPKGSSSLLPTMPALPSASSYLPSQLSSLSTTFTSAGTLPRSATPAGKSVAQRRAQAPPIQVSELRKVPKTDFDAYLSEIREEYDRWQHEARLAAAEAQGTAAGQDGSATSRGASREEVLPPLDDIPRIFFDSTFNLSNPRTFDLVTERIQLTPNASPNLSKLSAAFDEPTTRTESGRNSFDHVPGLGPETLQDLAADQVLQDKLSHYTAVIESHLVREIGLRSSSFFAALSNLQALHQQGQDALGKIAELQGSLGTERGGVGSTAKHGLQILQAQARRRGLERIEESVRAVDEIWTAVQGVKELVENGEWDGALEVSEQIEAAYYASSSTPTASSSRTVNGEHRPSLSHAASSSGSLAPTGSHRRPTPRRAVNLTKLRALASLPSKLALLRAQIAKSLEGELVTVLEHELDTGIDEHVKLAKSGRRWKGKEREKEPPLSQGQSSLAVVREDDAEEGEESDEAAPETKARERITDRVRPVVRALVRADGMDSAITAWRESVLREIRASVREGVARVQHLPTAGTPGVEDDDSFAQAAIRSVSKQSVDLGSISEKSLSLAKKLRALSHAEFVALAQETYLGLLACIELVNLQAQVLVSEWQTNRREEAERRQRRRGVPAETPSANPISSSSHLAVPSGLESSPSPSEPTNSLETRSTTSEDANTLANEITDVVHAVAELANVRFSKVIGVRTEVHAQLALADFVQIFDLSWDFVVQCERICQRMIVGLRGAMVAQAKTFLQAFHQRQITENARVVEEEQWAAVEVAPTVQASVACIIQIATSDPPELLLGSRSSTSSASSTASGSFPPDTESTEDPSAKTVAGPAKQIDIEGKQFFAVSAGLTTIVALMEYLKVLVNAPMLTTDVMSKIIEFMKVFNSRTCQVVLGAGAMRSAGLKNITAKHLALASQALSIMVSLIPYIREGVRRHLNPKQAVMLTEFDKLRRDYQEHQHEIHAKLIAIMSDRLHVHSRTLETINWEEPAPQPGAPNAYMEALVKEHTTLHKVLSRFLQPETVQHIMTQVFAALDAKLADLYGKVDLKSQGAQDRMLVDVRYLASKLGGLKSLEDNGPGKTLETLVQSKDIPRPRTPALAKPPSPAKIATPRRSSSMQPPESPIASAEPTDQAREGPTTEKLATSQSQTASPRTSTDPASEADSSRRSAEPSSRNSVDVSGGDSTSSSADTPLTASSAASTASSSPTIPATTTQKRKTLAERLVERMGRKAVAHAAVPATPANSAAASTAERELQEIKSSAPSEPSEKQADDASKSTNLPAPQEILQEGLDTPTLEKTLALDVESDAPLPTPTLEELDAAEREIGTSQSAQPPSDPNSATPTASDDLKDVSEPIEATSSADSPARADAAVEIEDSAADERASHAVNEPALESGDGALMSAADDAPLSNDGAPLVADDSAPPPTEESQEGGDVEHEETIDSEHPPGADDTTFERPQGPPARAEEKPSEEGDSTSAIAAESATVPQIQITSAVEDDVSGEGESSERAPPDESAEPTEAPALSSQPAIDAVASPDPPNTTDLPASSDSTVDLDRSERALPVENGADAKASSGDPAAAPALAPEPSDPPTHKETIARQDTPAASTEPVTVSEPSEPVPPIITSPPISVVSTSPPPPTSPPATTSPATSPPPVNGARKKTLKERLAEAARARNSPSSSSFDDAKPSVTAGDRPTSKPDGQSDSGKSPTPVSETAAVAPSSAESASAAPPAVTDGATPNESGTSTGDPKPVETSTRNEE</sequence>
<feature type="compositionally biased region" description="Polar residues" evidence="7">
    <location>
        <begin position="687"/>
        <end position="697"/>
    </location>
</feature>
<dbReference type="Proteomes" id="UP000777482">
    <property type="component" value="Unassembled WGS sequence"/>
</dbReference>
<evidence type="ECO:0000256" key="5">
    <source>
        <dbReference type="ARBA" id="ARBA00023034"/>
    </source>
</evidence>
<feature type="compositionally biased region" description="Polar residues" evidence="7">
    <location>
        <begin position="9"/>
        <end position="19"/>
    </location>
</feature>
<feature type="compositionally biased region" description="Low complexity" evidence="7">
    <location>
        <begin position="1226"/>
        <end position="1269"/>
    </location>
</feature>
<dbReference type="Pfam" id="PF07928">
    <property type="entry name" value="Vps54"/>
    <property type="match status" value="1"/>
</dbReference>